<dbReference type="PANTHER" id="PTHR46623:SF6">
    <property type="entry name" value="ALPHA_BETA-HYDROLASES SUPERFAMILY PROTEIN"/>
    <property type="match status" value="1"/>
</dbReference>
<protein>
    <submittedName>
        <fullName evidence="2">Dienelactone hydrolase family protein</fullName>
    </submittedName>
</protein>
<dbReference type="InterPro" id="IPR002925">
    <property type="entry name" value="Dienelactn_hydro"/>
</dbReference>
<sequence>MSVSSQWVTVENDGLALDAYLAQPREPGTYPAIVVFQEIFGVNAHIRAVTEQIAAQGYVAIAPALYQRLEPGFEVGYSDADLAKGREYKVQTQASELLSDTQASLNYLKGLPTTTDQFGCIGFCFGGHVAYLAATLPDIQVTASCYGAGIAQMCPGQEVGTTCDRTPAISGTLYAFFGTEDPLIPLEDVDTIEEALQEHNIDHKVFRYEGATHGFLCDQRDSYHPEVAKQAWSEIWQLFSQLND</sequence>
<accession>A0ABY5AL52</accession>
<keyword evidence="2" id="KW-0378">Hydrolase</keyword>
<dbReference type="Pfam" id="PF01738">
    <property type="entry name" value="DLH"/>
    <property type="match status" value="1"/>
</dbReference>
<organism evidence="2 3">
    <name type="scientific">Phormidium yuhuli AB48</name>
    <dbReference type="NCBI Taxonomy" id="2940671"/>
    <lineage>
        <taxon>Bacteria</taxon>
        <taxon>Bacillati</taxon>
        <taxon>Cyanobacteriota</taxon>
        <taxon>Cyanophyceae</taxon>
        <taxon>Oscillatoriophycideae</taxon>
        <taxon>Oscillatoriales</taxon>
        <taxon>Oscillatoriaceae</taxon>
        <taxon>Phormidium</taxon>
        <taxon>Phormidium yuhuli</taxon>
    </lineage>
</organism>
<evidence type="ECO:0000259" key="1">
    <source>
        <dbReference type="Pfam" id="PF01738"/>
    </source>
</evidence>
<dbReference type="PANTHER" id="PTHR46623">
    <property type="entry name" value="CARBOXYMETHYLENEBUTENOLIDASE-RELATED"/>
    <property type="match status" value="1"/>
</dbReference>
<dbReference type="InterPro" id="IPR029058">
    <property type="entry name" value="AB_hydrolase_fold"/>
</dbReference>
<proteinExistence type="predicted"/>
<dbReference type="SUPFAM" id="SSF53474">
    <property type="entry name" value="alpha/beta-Hydrolases"/>
    <property type="match status" value="1"/>
</dbReference>
<feature type="domain" description="Dienelactone hydrolase" evidence="1">
    <location>
        <begin position="17"/>
        <end position="241"/>
    </location>
</feature>
<dbReference type="InterPro" id="IPR051049">
    <property type="entry name" value="Dienelactone_hydrolase-like"/>
</dbReference>
<dbReference type="Proteomes" id="UP001056708">
    <property type="component" value="Chromosome"/>
</dbReference>
<dbReference type="Gene3D" id="3.40.50.1820">
    <property type="entry name" value="alpha/beta hydrolase"/>
    <property type="match status" value="1"/>
</dbReference>
<name>A0ABY5AL52_9CYAN</name>
<evidence type="ECO:0000313" key="3">
    <source>
        <dbReference type="Proteomes" id="UP001056708"/>
    </source>
</evidence>
<gene>
    <name evidence="2" type="ORF">NEA10_13475</name>
</gene>
<dbReference type="GO" id="GO:0016787">
    <property type="term" value="F:hydrolase activity"/>
    <property type="evidence" value="ECO:0007669"/>
    <property type="project" value="UniProtKB-KW"/>
</dbReference>
<dbReference type="EMBL" id="CP098611">
    <property type="protein sequence ID" value="USR89867.1"/>
    <property type="molecule type" value="Genomic_DNA"/>
</dbReference>
<dbReference type="RefSeq" id="WP_252661156.1">
    <property type="nucleotide sequence ID" value="NZ_CP098611.1"/>
</dbReference>
<evidence type="ECO:0000313" key="2">
    <source>
        <dbReference type="EMBL" id="USR89867.1"/>
    </source>
</evidence>
<reference evidence="2" key="1">
    <citation type="submission" date="2022-06" db="EMBL/GenBank/DDBJ databases">
        <title>Genome sequence of Phormidium yuhuli AB48 isolated from an industrial photobioreactor environment.</title>
        <authorList>
            <person name="Qiu Y."/>
            <person name="Noonan A.J.C."/>
            <person name="Dofher K."/>
            <person name="Koch M."/>
            <person name="Kieft B."/>
            <person name="Lin X."/>
            <person name="Ziels R.M."/>
            <person name="Hallam S.J."/>
        </authorList>
    </citation>
    <scope>NUCLEOTIDE SEQUENCE</scope>
    <source>
        <strain evidence="2">AB48</strain>
    </source>
</reference>
<keyword evidence="3" id="KW-1185">Reference proteome</keyword>